<feature type="non-terminal residue" evidence="1">
    <location>
        <position position="42"/>
    </location>
</feature>
<dbReference type="AlphaFoldDB" id="A0A067E4L6"/>
<gene>
    <name evidence="1" type="ORF">CISIN_1g0024022mg</name>
</gene>
<dbReference type="EMBL" id="KK785131">
    <property type="protein sequence ID" value="KDO48805.1"/>
    <property type="molecule type" value="Genomic_DNA"/>
</dbReference>
<dbReference type="Proteomes" id="UP000027120">
    <property type="component" value="Unassembled WGS sequence"/>
</dbReference>
<reference evidence="1 2" key="1">
    <citation type="submission" date="2014-04" db="EMBL/GenBank/DDBJ databases">
        <authorList>
            <consortium name="International Citrus Genome Consortium"/>
            <person name="Gmitter F."/>
            <person name="Chen C."/>
            <person name="Farmerie W."/>
            <person name="Harkins T."/>
            <person name="Desany B."/>
            <person name="Mohiuddin M."/>
            <person name="Kodira C."/>
            <person name="Borodovsky M."/>
            <person name="Lomsadze A."/>
            <person name="Burns P."/>
            <person name="Jenkins J."/>
            <person name="Prochnik S."/>
            <person name="Shu S."/>
            <person name="Chapman J."/>
            <person name="Pitluck S."/>
            <person name="Schmutz J."/>
            <person name="Rokhsar D."/>
        </authorList>
    </citation>
    <scope>NUCLEOTIDE SEQUENCE</scope>
</reference>
<dbReference type="EMBL" id="KK785131">
    <property type="protein sequence ID" value="KDO48804.1"/>
    <property type="molecule type" value="Genomic_DNA"/>
</dbReference>
<organism evidence="1 2">
    <name type="scientific">Citrus sinensis</name>
    <name type="common">Sweet orange</name>
    <name type="synonym">Citrus aurantium var. sinensis</name>
    <dbReference type="NCBI Taxonomy" id="2711"/>
    <lineage>
        <taxon>Eukaryota</taxon>
        <taxon>Viridiplantae</taxon>
        <taxon>Streptophyta</taxon>
        <taxon>Embryophyta</taxon>
        <taxon>Tracheophyta</taxon>
        <taxon>Spermatophyta</taxon>
        <taxon>Magnoliopsida</taxon>
        <taxon>eudicotyledons</taxon>
        <taxon>Gunneridae</taxon>
        <taxon>Pentapetalae</taxon>
        <taxon>rosids</taxon>
        <taxon>malvids</taxon>
        <taxon>Sapindales</taxon>
        <taxon>Rutaceae</taxon>
        <taxon>Aurantioideae</taxon>
        <taxon>Citrus</taxon>
    </lineage>
</organism>
<protein>
    <recommendedName>
        <fullName evidence="3">Peptidase M28 domain-containing protein</fullName>
    </recommendedName>
</protein>
<keyword evidence="2" id="KW-1185">Reference proteome</keyword>
<proteinExistence type="predicted"/>
<evidence type="ECO:0008006" key="3">
    <source>
        <dbReference type="Google" id="ProtNLM"/>
    </source>
</evidence>
<accession>A0A067E4L6</accession>
<evidence type="ECO:0000313" key="2">
    <source>
        <dbReference type="Proteomes" id="UP000027120"/>
    </source>
</evidence>
<sequence length="42" mass="4629">MGRTLIYSDLNHIVLRIQPKYASEAAENAILVSSHIDTVFAA</sequence>
<evidence type="ECO:0000313" key="1">
    <source>
        <dbReference type="EMBL" id="KDO48805.1"/>
    </source>
</evidence>
<name>A0A067E4L6_CITSI</name>